<evidence type="ECO:0000256" key="2">
    <source>
        <dbReference type="ARBA" id="ARBA00022475"/>
    </source>
</evidence>
<feature type="transmembrane region" description="Helical" evidence="6">
    <location>
        <begin position="748"/>
        <end position="770"/>
    </location>
</feature>
<dbReference type="GO" id="GO:0005886">
    <property type="term" value="C:plasma membrane"/>
    <property type="evidence" value="ECO:0007669"/>
    <property type="project" value="UniProtKB-SubCell"/>
</dbReference>
<keyword evidence="5 6" id="KW-0472">Membrane</keyword>
<evidence type="ECO:0000256" key="5">
    <source>
        <dbReference type="ARBA" id="ARBA00023136"/>
    </source>
</evidence>
<dbReference type="Proteomes" id="UP000317093">
    <property type="component" value="Chromosome"/>
</dbReference>
<protein>
    <submittedName>
        <fullName evidence="8">FtsX-like permease family protein</fullName>
    </submittedName>
</protein>
<dbReference type="InterPro" id="IPR003838">
    <property type="entry name" value="ABC3_permease_C"/>
</dbReference>
<feature type="transmembrane region" description="Helical" evidence="6">
    <location>
        <begin position="620"/>
        <end position="641"/>
    </location>
</feature>
<organism evidence="8 9">
    <name type="scientific">Kolteria novifilia</name>
    <dbReference type="NCBI Taxonomy" id="2527975"/>
    <lineage>
        <taxon>Bacteria</taxon>
        <taxon>Pseudomonadati</taxon>
        <taxon>Planctomycetota</taxon>
        <taxon>Planctomycetia</taxon>
        <taxon>Kolteriales</taxon>
        <taxon>Kolteriaceae</taxon>
        <taxon>Kolteria</taxon>
    </lineage>
</organism>
<feature type="transmembrane region" description="Helical" evidence="6">
    <location>
        <begin position="1001"/>
        <end position="1024"/>
    </location>
</feature>
<dbReference type="OrthoDB" id="219657at2"/>
<feature type="transmembrane region" description="Helical" evidence="6">
    <location>
        <begin position="574"/>
        <end position="600"/>
    </location>
</feature>
<name>A0A518B706_9BACT</name>
<keyword evidence="9" id="KW-1185">Reference proteome</keyword>
<dbReference type="InterPro" id="IPR051125">
    <property type="entry name" value="ABC-4/HrtB_transporter"/>
</dbReference>
<feature type="transmembrane region" description="Helical" evidence="6">
    <location>
        <begin position="12"/>
        <end position="38"/>
    </location>
</feature>
<proteinExistence type="predicted"/>
<dbReference type="PROSITE" id="PS51257">
    <property type="entry name" value="PROKAR_LIPOPROTEIN"/>
    <property type="match status" value="1"/>
</dbReference>
<comment type="subcellular location">
    <subcellularLocation>
        <location evidence="1">Cell membrane</location>
        <topology evidence="1">Multi-pass membrane protein</topology>
    </subcellularLocation>
</comment>
<dbReference type="PANTHER" id="PTHR43738:SF2">
    <property type="entry name" value="ABC TRANSPORTER PERMEASE"/>
    <property type="match status" value="1"/>
</dbReference>
<dbReference type="PANTHER" id="PTHR43738">
    <property type="entry name" value="ABC TRANSPORTER, MEMBRANE PROTEIN"/>
    <property type="match status" value="1"/>
</dbReference>
<feature type="domain" description="ABC3 transporter permease C-terminal" evidence="7">
    <location>
        <begin position="1009"/>
        <end position="1117"/>
    </location>
</feature>
<evidence type="ECO:0000259" key="7">
    <source>
        <dbReference type="Pfam" id="PF02687"/>
    </source>
</evidence>
<evidence type="ECO:0000256" key="6">
    <source>
        <dbReference type="SAM" id="Phobius"/>
    </source>
</evidence>
<feature type="transmembrane region" description="Helical" evidence="6">
    <location>
        <begin position="1092"/>
        <end position="1114"/>
    </location>
</feature>
<feature type="transmembrane region" description="Helical" evidence="6">
    <location>
        <begin position="1059"/>
        <end position="1080"/>
    </location>
</feature>
<dbReference type="Pfam" id="PF02687">
    <property type="entry name" value="FtsX"/>
    <property type="match status" value="2"/>
</dbReference>
<feature type="transmembrane region" description="Helical" evidence="6">
    <location>
        <begin position="522"/>
        <end position="542"/>
    </location>
</feature>
<keyword evidence="4 6" id="KW-1133">Transmembrane helix</keyword>
<evidence type="ECO:0000313" key="9">
    <source>
        <dbReference type="Proteomes" id="UP000317093"/>
    </source>
</evidence>
<evidence type="ECO:0000313" key="8">
    <source>
        <dbReference type="EMBL" id="QDU62760.1"/>
    </source>
</evidence>
<reference evidence="8 9" key="1">
    <citation type="submission" date="2019-02" db="EMBL/GenBank/DDBJ databases">
        <title>Deep-cultivation of Planctomycetes and their phenomic and genomic characterization uncovers novel biology.</title>
        <authorList>
            <person name="Wiegand S."/>
            <person name="Jogler M."/>
            <person name="Boedeker C."/>
            <person name="Pinto D."/>
            <person name="Vollmers J."/>
            <person name="Rivas-Marin E."/>
            <person name="Kohn T."/>
            <person name="Peeters S.H."/>
            <person name="Heuer A."/>
            <person name="Rast P."/>
            <person name="Oberbeckmann S."/>
            <person name="Bunk B."/>
            <person name="Jeske O."/>
            <person name="Meyerdierks A."/>
            <person name="Storesund J.E."/>
            <person name="Kallscheuer N."/>
            <person name="Luecker S."/>
            <person name="Lage O.M."/>
            <person name="Pohl T."/>
            <person name="Merkel B.J."/>
            <person name="Hornburger P."/>
            <person name="Mueller R.-W."/>
            <person name="Bruemmer F."/>
            <person name="Labrenz M."/>
            <person name="Spormann A.M."/>
            <person name="Op den Camp H."/>
            <person name="Overmann J."/>
            <person name="Amann R."/>
            <person name="Jetten M.S.M."/>
            <person name="Mascher T."/>
            <person name="Medema M.H."/>
            <person name="Devos D.P."/>
            <person name="Kaster A.-K."/>
            <person name="Ovreas L."/>
            <person name="Rohde M."/>
            <person name="Galperin M.Y."/>
            <person name="Jogler C."/>
        </authorList>
    </citation>
    <scope>NUCLEOTIDE SEQUENCE [LARGE SCALE GENOMIC DNA]</scope>
    <source>
        <strain evidence="8 9">Pan216</strain>
    </source>
</reference>
<dbReference type="RefSeq" id="WP_145259733.1">
    <property type="nucleotide sequence ID" value="NZ_CP036279.1"/>
</dbReference>
<feature type="transmembrane region" description="Helical" evidence="6">
    <location>
        <begin position="669"/>
        <end position="688"/>
    </location>
</feature>
<evidence type="ECO:0000256" key="3">
    <source>
        <dbReference type="ARBA" id="ARBA00022692"/>
    </source>
</evidence>
<evidence type="ECO:0000256" key="4">
    <source>
        <dbReference type="ARBA" id="ARBA00022989"/>
    </source>
</evidence>
<dbReference type="AlphaFoldDB" id="A0A518B706"/>
<accession>A0A518B706</accession>
<keyword evidence="3 6" id="KW-0812">Transmembrane</keyword>
<gene>
    <name evidence="8" type="ORF">Pan216_36300</name>
</gene>
<feature type="domain" description="ABC3 transporter permease C-terminal" evidence="7">
    <location>
        <begin position="525"/>
        <end position="648"/>
    </location>
</feature>
<dbReference type="EMBL" id="CP036279">
    <property type="protein sequence ID" value="QDU62760.1"/>
    <property type="molecule type" value="Genomic_DNA"/>
</dbReference>
<dbReference type="KEGG" id="knv:Pan216_36300"/>
<sequence>MSWVRLVLKSLVFHGAMNLTILLGCAVGSAVLVGAMLVGDSMRGSLRAMTLERLGGIDQALVTDRFFPRDLPQRLAENPGFSKDFASSAAIIFVRGSVTAPDGKLAAGVNLIGTTAAFWELFPDSGDPEKLAQEVVANRELIDALSAKQEDRLIARLESASPIPKEGYMGNRDQVVKAMPVLVGRIIPNEGVGSFSLEATQRRPLNLFVPIEMLAGSIGQKGRANGLFLKADSSAGRKSATAADTILGQSLTLEDYGLRIRQEKDFRLLSIEDRRLLLSPPIVKAIGQACDKLGVTRQEVLSYLATTIAVDKETVPYSIAVALDLESSPPLGPLLTDPAVASIPEGKILLNQWTVDRLKAKLGDIVRLEYDVVATDGSLQPAAHEFELAGIVAMKGLALDRDFTPEYPGITNADTFGDWDPPIPIDLGRVTKADEAYWDDYRTSPKAFVSLAEGQKLWGSRFGDLTTIRVAPPSGASLEEFAPRLGEELLRSLKPADAGMAFIPVKSLDLAASSGSTDFGQLFLAFSFFLIISAALLVGLLFRLGLETRTKQIGLLLAVGLPPKSVSRLLLAEGLIVALVGTALGLYGAVLYAQGMIAALGSWWQDAVSTRFIEFHASPLSFVIGAVVSVLIALFAMWGGVRKATRQEIPQLLQRGILLPSKVRQRRSLISWGLAIVGLLGGVAVAFLSPSENVGAFFGAGGLLLVGLLGLFSATLGEGSARGFRGHGPLAYMRLGIRNTGRHPFRSILTATLIALATFTIVAVGAMRVGGSVDTSQKSSGSGGFQLVGQTSVPLYRSLADPDSRFDLNISDDAETILEESKLASFAVRSGEDASCLNVYQPRNPTLLGADATFLGRGGFVFAGSIAETPEEKESPWLLLMRRFDDGSVPAIGDANTLQWILKLGLNDTLTVQNASGEPVKLRIVGSLSKSIFQGELVIGMADMRSHFPSVGGKSFFLFETPPGVVEKLGELLEKDLSDYGFVAQTSAQRLADFAAVEHTYMAAFQTLGGFGLLLGTIGLGVVLVRNVIERQRELALLRAVGFQPSAIGWMVMAENVYLLGAGLLSGAISAGVAVAPTVLQVRGHSPIPSLALTLLAVFAVGLVSGIAAVAVAVRTPILPALRSE</sequence>
<evidence type="ECO:0000256" key="1">
    <source>
        <dbReference type="ARBA" id="ARBA00004651"/>
    </source>
</evidence>
<keyword evidence="2" id="KW-1003">Cell membrane</keyword>
<feature type="transmembrane region" description="Helical" evidence="6">
    <location>
        <begin position="694"/>
        <end position="716"/>
    </location>
</feature>